<dbReference type="PANTHER" id="PTHR11362">
    <property type="entry name" value="PHOSPHATIDYLETHANOLAMINE-BINDING PROTEIN"/>
    <property type="match status" value="1"/>
</dbReference>
<dbReference type="SUPFAM" id="SSF49777">
    <property type="entry name" value="PEBP-like"/>
    <property type="match status" value="1"/>
</dbReference>
<evidence type="ECO:0000313" key="2">
    <source>
        <dbReference type="EMBL" id="KAK8100820.1"/>
    </source>
</evidence>
<dbReference type="GO" id="GO:0005543">
    <property type="term" value="F:phospholipid binding"/>
    <property type="evidence" value="ECO:0007669"/>
    <property type="project" value="TreeGrafter"/>
</dbReference>
<proteinExistence type="predicted"/>
<reference evidence="2 3" key="1">
    <citation type="submission" date="2023-01" db="EMBL/GenBank/DDBJ databases">
        <title>Analysis of 21 Apiospora genomes using comparative genomics revels a genus with tremendous synthesis potential of carbohydrate active enzymes and secondary metabolites.</title>
        <authorList>
            <person name="Sorensen T."/>
        </authorList>
    </citation>
    <scope>NUCLEOTIDE SEQUENCE [LARGE SCALE GENOMIC DNA]</scope>
    <source>
        <strain evidence="2 3">CBS 117206</strain>
    </source>
</reference>
<feature type="compositionally biased region" description="Basic and acidic residues" evidence="1">
    <location>
        <begin position="232"/>
        <end position="250"/>
    </location>
</feature>
<evidence type="ECO:0000256" key="1">
    <source>
        <dbReference type="SAM" id="MobiDB-lite"/>
    </source>
</evidence>
<dbReference type="CDD" id="cd00866">
    <property type="entry name" value="PEBP_euk"/>
    <property type="match status" value="1"/>
</dbReference>
<dbReference type="Proteomes" id="UP001392437">
    <property type="component" value="Unassembled WGS sequence"/>
</dbReference>
<name>A0AAW0QDT8_9PEZI</name>
<gene>
    <name evidence="2" type="ORF">PG999_011194</name>
</gene>
<dbReference type="EMBL" id="JAQQWP010000009">
    <property type="protein sequence ID" value="KAK8100820.1"/>
    <property type="molecule type" value="Genomic_DNA"/>
</dbReference>
<dbReference type="InterPro" id="IPR036610">
    <property type="entry name" value="PEBP-like_sf"/>
</dbReference>
<sequence length="275" mass="29892">MTSHTEAGQEANINRLAALLSPRGTTVPPNINPFLLLAMFLFRHAAVAVLPLVARALAHGNGSPGGQVVLTTQESAPYKVQKELKDAEIIPTVIDDFLPSLILDAEWSSDEYASLGNTLKVKKLQHEPRITLSEPSDSSASLRGSNMTYVVTLTDPDAPSRSNPKWSEMCHFIAAGIHLSASTGDERCSKIHLTDLQDIIPYKPPGPPPKTGKHRYVFLAFAPANGTTDPLHISKPEDRQHWGTGKEGHGVRDWAKANGLKPVAANFIYAKNKKQ</sequence>
<feature type="region of interest" description="Disordered" evidence="1">
    <location>
        <begin position="228"/>
        <end position="250"/>
    </location>
</feature>
<keyword evidence="3" id="KW-1185">Reference proteome</keyword>
<dbReference type="InterPro" id="IPR008914">
    <property type="entry name" value="PEBP"/>
</dbReference>
<dbReference type="PANTHER" id="PTHR11362:SF148">
    <property type="entry name" value="CARBOXYPEPTIDASE Y INHIBITOR"/>
    <property type="match status" value="1"/>
</dbReference>
<dbReference type="GO" id="GO:0030162">
    <property type="term" value="P:regulation of proteolysis"/>
    <property type="evidence" value="ECO:0007669"/>
    <property type="project" value="TreeGrafter"/>
</dbReference>
<dbReference type="GO" id="GO:0046578">
    <property type="term" value="P:regulation of Ras protein signal transduction"/>
    <property type="evidence" value="ECO:0007669"/>
    <property type="project" value="TreeGrafter"/>
</dbReference>
<evidence type="ECO:0000313" key="3">
    <source>
        <dbReference type="Proteomes" id="UP001392437"/>
    </source>
</evidence>
<accession>A0AAW0QDT8</accession>
<dbReference type="Gene3D" id="3.90.280.10">
    <property type="entry name" value="PEBP-like"/>
    <property type="match status" value="1"/>
</dbReference>
<dbReference type="AlphaFoldDB" id="A0AAW0QDT8"/>
<evidence type="ECO:0008006" key="4">
    <source>
        <dbReference type="Google" id="ProtNLM"/>
    </source>
</evidence>
<protein>
    <recommendedName>
        <fullName evidence="4">Carboxypeptidase Y inhibitor</fullName>
    </recommendedName>
</protein>
<dbReference type="Pfam" id="PF01161">
    <property type="entry name" value="PBP"/>
    <property type="match status" value="1"/>
</dbReference>
<organism evidence="2 3">
    <name type="scientific">Apiospora kogelbergensis</name>
    <dbReference type="NCBI Taxonomy" id="1337665"/>
    <lineage>
        <taxon>Eukaryota</taxon>
        <taxon>Fungi</taxon>
        <taxon>Dikarya</taxon>
        <taxon>Ascomycota</taxon>
        <taxon>Pezizomycotina</taxon>
        <taxon>Sordariomycetes</taxon>
        <taxon>Xylariomycetidae</taxon>
        <taxon>Amphisphaeriales</taxon>
        <taxon>Apiosporaceae</taxon>
        <taxon>Apiospora</taxon>
    </lineage>
</organism>
<comment type="caution">
    <text evidence="2">The sequence shown here is derived from an EMBL/GenBank/DDBJ whole genome shotgun (WGS) entry which is preliminary data.</text>
</comment>
<dbReference type="InterPro" id="IPR035810">
    <property type="entry name" value="PEBP_euk"/>
</dbReference>
<dbReference type="GO" id="GO:0030414">
    <property type="term" value="F:peptidase inhibitor activity"/>
    <property type="evidence" value="ECO:0007669"/>
    <property type="project" value="TreeGrafter"/>
</dbReference>